<evidence type="ECO:0000313" key="2">
    <source>
        <dbReference type="EMBL" id="PNI06927.1"/>
    </source>
</evidence>
<accession>A0A2J8HKG3</accession>
<dbReference type="Proteomes" id="UP000236449">
    <property type="component" value="Unassembled WGS sequence"/>
</dbReference>
<comment type="caution">
    <text evidence="2">The sequence shown here is derived from an EMBL/GenBank/DDBJ whole genome shotgun (WGS) entry which is preliminary data.</text>
</comment>
<protein>
    <submittedName>
        <fullName evidence="2">Uncharacterized protein</fullName>
    </submittedName>
</protein>
<dbReference type="EMBL" id="POSM01000001">
    <property type="protein sequence ID" value="PNI03686.1"/>
    <property type="molecule type" value="Genomic_DNA"/>
</dbReference>
<dbReference type="AlphaFoldDB" id="A0A2J8HKG3"/>
<proteinExistence type="predicted"/>
<evidence type="ECO:0000313" key="1">
    <source>
        <dbReference type="EMBL" id="PNI03686.1"/>
    </source>
</evidence>
<sequence>MFKIDFHLHQENVQWSAKIHQLNSDVLKRHTLIKLQTFEDDLHFSFCETTNEGEIFSSQGHQLGTFLVH</sequence>
<reference evidence="3 4" key="1">
    <citation type="submission" date="2018-01" db="EMBL/GenBank/DDBJ databases">
        <title>Draft genome sequences of six Vibrio diazotrophicus strains isolated from deep-sea sediments of the Baltic Sea.</title>
        <authorList>
            <person name="Castillo D."/>
            <person name="Vandieken V."/>
            <person name="Chiang O."/>
            <person name="Middelboe M."/>
        </authorList>
    </citation>
    <scope>NUCLEOTIDE SEQUENCE [LARGE SCALE GENOMIC DNA]</scope>
    <source>
        <strain evidence="2 3">60.27F</strain>
        <strain evidence="1 4">65.10M</strain>
    </source>
</reference>
<gene>
    <name evidence="2" type="ORF">C1N32_00800</name>
    <name evidence="1" type="ORF">C1O25_01125</name>
</gene>
<keyword evidence="4" id="KW-1185">Reference proteome</keyword>
<dbReference type="Proteomes" id="UP000236547">
    <property type="component" value="Unassembled WGS sequence"/>
</dbReference>
<name>A0A2J8HKG3_VIBDI</name>
<dbReference type="EMBL" id="POSK01000001">
    <property type="protein sequence ID" value="PNI06927.1"/>
    <property type="molecule type" value="Genomic_DNA"/>
</dbReference>
<evidence type="ECO:0000313" key="3">
    <source>
        <dbReference type="Proteomes" id="UP000236449"/>
    </source>
</evidence>
<organism evidence="2 3">
    <name type="scientific">Vibrio diazotrophicus</name>
    <dbReference type="NCBI Taxonomy" id="685"/>
    <lineage>
        <taxon>Bacteria</taxon>
        <taxon>Pseudomonadati</taxon>
        <taxon>Pseudomonadota</taxon>
        <taxon>Gammaproteobacteria</taxon>
        <taxon>Vibrionales</taxon>
        <taxon>Vibrionaceae</taxon>
        <taxon>Vibrio</taxon>
    </lineage>
</organism>
<evidence type="ECO:0000313" key="4">
    <source>
        <dbReference type="Proteomes" id="UP000236547"/>
    </source>
</evidence>
<dbReference type="OrthoDB" id="5819165at2"/>